<dbReference type="Proteomes" id="UP000324222">
    <property type="component" value="Unassembled WGS sequence"/>
</dbReference>
<evidence type="ECO:0000313" key="2">
    <source>
        <dbReference type="EMBL" id="MPC38951.1"/>
    </source>
</evidence>
<dbReference type="EMBL" id="VSRR010004218">
    <property type="protein sequence ID" value="MPC38951.1"/>
    <property type="molecule type" value="Genomic_DNA"/>
</dbReference>
<evidence type="ECO:0000313" key="3">
    <source>
        <dbReference type="Proteomes" id="UP000324222"/>
    </source>
</evidence>
<sequence length="242" mass="27207">MATPNPASESPSGEGTGNIPRSDSSLNDDPKCLDTSLNLFYIKFCNIRVEHILSLYPFAKISILGDSNVHHQLWLSSPFTDHPGELTFSFPILHDLEQLEQHPTRNPDHLGGTLNILDLFFTSNPSAYAVILSFSLGSSKSCPISSIPPQDTPKRRCLWRFTSTSWGDLRRYPDFPRSNCCFRVYAKRITEVIVSGMDAYIRYSFSQPKSSKPWFNTACSRAINDKELAQKRETAVPVGLFL</sequence>
<name>A0A5B7EW30_PORTR</name>
<feature type="region of interest" description="Disordered" evidence="1">
    <location>
        <begin position="1"/>
        <end position="27"/>
    </location>
</feature>
<dbReference type="InterPro" id="IPR036691">
    <property type="entry name" value="Endo/exonu/phosph_ase_sf"/>
</dbReference>
<evidence type="ECO:0008006" key="4">
    <source>
        <dbReference type="Google" id="ProtNLM"/>
    </source>
</evidence>
<comment type="caution">
    <text evidence="2">The sequence shown here is derived from an EMBL/GenBank/DDBJ whole genome shotgun (WGS) entry which is preliminary data.</text>
</comment>
<dbReference type="AlphaFoldDB" id="A0A5B7EW30"/>
<keyword evidence="3" id="KW-1185">Reference proteome</keyword>
<evidence type="ECO:0000256" key="1">
    <source>
        <dbReference type="SAM" id="MobiDB-lite"/>
    </source>
</evidence>
<protein>
    <recommendedName>
        <fullName evidence="4">Endonuclease/exonuclease/phosphatase domain-containing protein</fullName>
    </recommendedName>
</protein>
<gene>
    <name evidence="2" type="ORF">E2C01_032469</name>
</gene>
<organism evidence="2 3">
    <name type="scientific">Portunus trituberculatus</name>
    <name type="common">Swimming crab</name>
    <name type="synonym">Neptunus trituberculatus</name>
    <dbReference type="NCBI Taxonomy" id="210409"/>
    <lineage>
        <taxon>Eukaryota</taxon>
        <taxon>Metazoa</taxon>
        <taxon>Ecdysozoa</taxon>
        <taxon>Arthropoda</taxon>
        <taxon>Crustacea</taxon>
        <taxon>Multicrustacea</taxon>
        <taxon>Malacostraca</taxon>
        <taxon>Eumalacostraca</taxon>
        <taxon>Eucarida</taxon>
        <taxon>Decapoda</taxon>
        <taxon>Pleocyemata</taxon>
        <taxon>Brachyura</taxon>
        <taxon>Eubrachyura</taxon>
        <taxon>Portunoidea</taxon>
        <taxon>Portunidae</taxon>
        <taxon>Portuninae</taxon>
        <taxon>Portunus</taxon>
    </lineage>
</organism>
<reference evidence="2 3" key="1">
    <citation type="submission" date="2019-05" db="EMBL/GenBank/DDBJ databases">
        <title>Another draft genome of Portunus trituberculatus and its Hox gene families provides insights of decapod evolution.</title>
        <authorList>
            <person name="Jeong J.-H."/>
            <person name="Song I."/>
            <person name="Kim S."/>
            <person name="Choi T."/>
            <person name="Kim D."/>
            <person name="Ryu S."/>
            <person name="Kim W."/>
        </authorList>
    </citation>
    <scope>NUCLEOTIDE SEQUENCE [LARGE SCALE GENOMIC DNA]</scope>
    <source>
        <tissue evidence="2">Muscle</tissue>
    </source>
</reference>
<accession>A0A5B7EW30</accession>
<dbReference type="Gene3D" id="3.60.10.10">
    <property type="entry name" value="Endonuclease/exonuclease/phosphatase"/>
    <property type="match status" value="1"/>
</dbReference>
<proteinExistence type="predicted"/>